<dbReference type="SUPFAM" id="SSF55909">
    <property type="entry name" value="Pentein"/>
    <property type="match status" value="1"/>
</dbReference>
<dbReference type="EMBL" id="FXWL01000006">
    <property type="protein sequence ID" value="SMQ79559.1"/>
    <property type="molecule type" value="Genomic_DNA"/>
</dbReference>
<dbReference type="PANTHER" id="PTHR31377:SF0">
    <property type="entry name" value="AGMATINE DEIMINASE-RELATED"/>
    <property type="match status" value="1"/>
</dbReference>
<dbReference type="Pfam" id="PF04371">
    <property type="entry name" value="PAD_porph"/>
    <property type="match status" value="1"/>
</dbReference>
<gene>
    <name evidence="2" type="primary">aguA</name>
    <name evidence="3" type="ORF">SAMN06295984_3437</name>
</gene>
<dbReference type="Gene3D" id="3.75.10.10">
    <property type="entry name" value="L-arginine/glycine Amidinotransferase, Chain A"/>
    <property type="match status" value="1"/>
</dbReference>
<dbReference type="NCBIfam" id="TIGR03380">
    <property type="entry name" value="agmatine_aguA"/>
    <property type="match status" value="1"/>
</dbReference>
<dbReference type="Proteomes" id="UP000194469">
    <property type="component" value="Unassembled WGS sequence"/>
</dbReference>
<evidence type="ECO:0000256" key="1">
    <source>
        <dbReference type="ARBA" id="ARBA00022801"/>
    </source>
</evidence>
<feature type="active site" description="Amidino-cysteine intermediate" evidence="2">
    <location>
        <position position="356"/>
    </location>
</feature>
<organism evidence="3 4">
    <name type="scientific">Sphingopyxis terrae subsp. ummariensis</name>
    <dbReference type="NCBI Taxonomy" id="429001"/>
    <lineage>
        <taxon>Bacteria</taxon>
        <taxon>Pseudomonadati</taxon>
        <taxon>Pseudomonadota</taxon>
        <taxon>Alphaproteobacteria</taxon>
        <taxon>Sphingomonadales</taxon>
        <taxon>Sphingomonadaceae</taxon>
        <taxon>Sphingopyxis</taxon>
    </lineage>
</organism>
<comment type="catalytic activity">
    <reaction evidence="2">
        <text>agmatine + H2O = N-carbamoylputrescine + NH4(+)</text>
        <dbReference type="Rhea" id="RHEA:18037"/>
        <dbReference type="ChEBI" id="CHEBI:15377"/>
        <dbReference type="ChEBI" id="CHEBI:28938"/>
        <dbReference type="ChEBI" id="CHEBI:58145"/>
        <dbReference type="ChEBI" id="CHEBI:58318"/>
        <dbReference type="EC" id="3.5.3.12"/>
    </reaction>
</comment>
<evidence type="ECO:0000313" key="4">
    <source>
        <dbReference type="Proteomes" id="UP000194469"/>
    </source>
</evidence>
<sequence>MARVLLTTPRSDGFRMPAEWEPHSGCWMLWPERSDNWRRGAKPAQHAFAAVAAAIARGEPVTVCVSPAQYVIAREMLDPAIRVVEMTSNDSWIRDCGPTFVVDDKGAVRGIDWKFNAWGGLDDGLYFPWDQDDLVGEKVLELERDDRYAPDFILEGGSIDVDGEGTVLTTEECLLNANRNPNLGRADIERMLRDYLNVDSVLWLPKGVYLDETDGHIDNFCRFVAPGEVVLTWTDDAGDPQHAISAEAFDLLASMRDAKGRALKIHKLHQPSPVLITAEEAAEVDHVPGTLPRQAGDRLAASYVNFYIANNAIVLPVYGDPQDARARQTLAALFPTRHIITLPGREILLGGGNVHCITQQEPRGRPKDVGNRVA</sequence>
<dbReference type="RefSeq" id="WP_086458046.1">
    <property type="nucleotide sequence ID" value="NZ_FXWL01000006.1"/>
</dbReference>
<proteinExistence type="inferred from homology"/>
<name>A0A1Y6G1D4_9SPHN</name>
<dbReference type="EC" id="3.5.3.12" evidence="2"/>
<dbReference type="AlphaFoldDB" id="A0A1Y6G1D4"/>
<dbReference type="InterPro" id="IPR007466">
    <property type="entry name" value="Peptidyl-Arg-deiminase_porph"/>
</dbReference>
<accession>A0A1Y6G1D4</accession>
<evidence type="ECO:0000256" key="2">
    <source>
        <dbReference type="HAMAP-Rule" id="MF_01841"/>
    </source>
</evidence>
<dbReference type="GO" id="GO:0004668">
    <property type="term" value="F:protein-arginine deiminase activity"/>
    <property type="evidence" value="ECO:0007669"/>
    <property type="project" value="InterPro"/>
</dbReference>
<dbReference type="GO" id="GO:0009446">
    <property type="term" value="P:putrescine biosynthetic process"/>
    <property type="evidence" value="ECO:0007669"/>
    <property type="project" value="InterPro"/>
</dbReference>
<dbReference type="PANTHER" id="PTHR31377">
    <property type="entry name" value="AGMATINE DEIMINASE-RELATED"/>
    <property type="match status" value="1"/>
</dbReference>
<dbReference type="InterPro" id="IPR017754">
    <property type="entry name" value="Agmatine_deiminase"/>
</dbReference>
<dbReference type="GO" id="GO:0047632">
    <property type="term" value="F:agmatine deiminase activity"/>
    <property type="evidence" value="ECO:0007669"/>
    <property type="project" value="UniProtKB-UniRule"/>
</dbReference>
<dbReference type="GeneID" id="303003446"/>
<dbReference type="NCBIfam" id="NF010070">
    <property type="entry name" value="PRK13551.1"/>
    <property type="match status" value="1"/>
</dbReference>
<keyword evidence="1 2" id="KW-0378">Hydrolase</keyword>
<keyword evidence="4" id="KW-1185">Reference proteome</keyword>
<dbReference type="HAMAP" id="MF_01841">
    <property type="entry name" value="Agmatine_deimin"/>
    <property type="match status" value="1"/>
</dbReference>
<protein>
    <recommendedName>
        <fullName evidence="2">Putative agmatine deiminase</fullName>
        <ecNumber evidence="2">3.5.3.12</ecNumber>
    </recommendedName>
    <alternativeName>
        <fullName evidence="2">Agmatine iminohydrolase</fullName>
    </alternativeName>
</protein>
<reference evidence="4" key="1">
    <citation type="submission" date="2017-04" db="EMBL/GenBank/DDBJ databases">
        <authorList>
            <person name="Varghese N."/>
            <person name="Submissions S."/>
        </authorList>
    </citation>
    <scope>NUCLEOTIDE SEQUENCE [LARGE SCALE GENOMIC DNA]</scope>
    <source>
        <strain evidence="4">UI2</strain>
    </source>
</reference>
<comment type="similarity">
    <text evidence="2">Belongs to the agmatine deiminase family.</text>
</comment>
<evidence type="ECO:0000313" key="3">
    <source>
        <dbReference type="EMBL" id="SMQ79559.1"/>
    </source>
</evidence>